<dbReference type="InterPro" id="IPR004328">
    <property type="entry name" value="BRO1_dom"/>
</dbReference>
<gene>
    <name evidence="5" type="primary">SPOSA6832_04232</name>
</gene>
<reference evidence="6" key="1">
    <citation type="submission" date="2015-02" db="EMBL/GenBank/DDBJ databases">
        <authorList>
            <person name="Gon?alves P."/>
        </authorList>
    </citation>
    <scope>NUCLEOTIDE SEQUENCE [LARGE SCALE GENOMIC DNA]</scope>
</reference>
<organism evidence="5 6">
    <name type="scientific">Sporidiobolus salmonicolor</name>
    <name type="common">Yeast-like fungus</name>
    <name type="synonym">Sporobolomyces salmonicolor</name>
    <dbReference type="NCBI Taxonomy" id="5005"/>
    <lineage>
        <taxon>Eukaryota</taxon>
        <taxon>Fungi</taxon>
        <taxon>Dikarya</taxon>
        <taxon>Basidiomycota</taxon>
        <taxon>Pucciniomycotina</taxon>
        <taxon>Microbotryomycetes</taxon>
        <taxon>Sporidiobolales</taxon>
        <taxon>Sporidiobolaceae</taxon>
        <taxon>Sporobolomyces</taxon>
    </lineage>
</organism>
<dbReference type="InterPro" id="IPR037505">
    <property type="entry name" value="pH-resp_palC"/>
</dbReference>
<dbReference type="PROSITE" id="PS51180">
    <property type="entry name" value="BRO1"/>
    <property type="match status" value="1"/>
</dbReference>
<dbReference type="GO" id="GO:0071467">
    <property type="term" value="P:cellular response to pH"/>
    <property type="evidence" value="ECO:0007669"/>
    <property type="project" value="InterPro"/>
</dbReference>
<evidence type="ECO:0000256" key="1">
    <source>
        <dbReference type="ARBA" id="ARBA00010997"/>
    </source>
</evidence>
<sequence length="467" mass="49318">MILPPPVPAPVAFYQLLQDPSNSHTRDLADAGAARTRVRAALRATRKDALAAGKGADWVGAARAISEYLPYLYAIMASVEADGLLLRTDPVFTWKSSLSSQSLKKGRNRIALPSLHFELTATLLSHAICLSNASATLVASLGSYEIASSVSSSSIKVHDETVNQAAEMLCRASGVLTHLAEIVIPGWEATVGQESLRARPIEVTRDAAIALAKMCLADANLLATRRLLSRSLSVAHSTTTPGPPLPPSHPSPSLLAKLHLQVHTLYDEARSLFKSPSPSSTGEITPLLRRYLSDGRQLALALAYKWLGVDAGEHSATGDAIGWLGAAGKALDELKEKDKGIGRLKIGKGRKAAEGRKGKVQEEVESVLAFTNAYTKVNDTVHFQPIPSTQTLQSRLPSGRAALTPKAYAPPPPAFRTRLAAGAPQPKVPPPPPGAALAGLSLADDDSSDDSDGGAEVGDYFGAGQYF</sequence>
<dbReference type="Gene3D" id="1.25.40.280">
    <property type="entry name" value="alix/aip1 like domains"/>
    <property type="match status" value="1"/>
</dbReference>
<dbReference type="Pfam" id="PF03097">
    <property type="entry name" value="BRO1"/>
    <property type="match status" value="1"/>
</dbReference>
<feature type="domain" description="BRO1" evidence="4">
    <location>
        <begin position="1"/>
        <end position="443"/>
    </location>
</feature>
<feature type="region of interest" description="Disordered" evidence="3">
    <location>
        <begin position="402"/>
        <end position="467"/>
    </location>
</feature>
<dbReference type="EMBL" id="CENE01000026">
    <property type="protein sequence ID" value="CEQ42428.1"/>
    <property type="molecule type" value="Genomic_DNA"/>
</dbReference>
<dbReference type="PANTHER" id="PTHR40463:SF1">
    <property type="entry name" value="PH-RESPONSE REGULATOR PROTEIN PALC"/>
    <property type="match status" value="1"/>
</dbReference>
<protein>
    <recommendedName>
        <fullName evidence="2">pH-response regulator protein palC</fullName>
    </recommendedName>
</protein>
<name>A0A0D6ERF6_SPOSA</name>
<dbReference type="AlphaFoldDB" id="A0A0D6ERF6"/>
<accession>A0A0D6ERF6</accession>
<keyword evidence="6" id="KW-1185">Reference proteome</keyword>
<evidence type="ECO:0000256" key="2">
    <source>
        <dbReference type="ARBA" id="ARBA00022193"/>
    </source>
</evidence>
<feature type="compositionally biased region" description="Acidic residues" evidence="3">
    <location>
        <begin position="443"/>
        <end position="453"/>
    </location>
</feature>
<dbReference type="OrthoDB" id="10266451at2759"/>
<dbReference type="InterPro" id="IPR038499">
    <property type="entry name" value="BRO1_sf"/>
</dbReference>
<evidence type="ECO:0000256" key="3">
    <source>
        <dbReference type="SAM" id="MobiDB-lite"/>
    </source>
</evidence>
<evidence type="ECO:0000259" key="4">
    <source>
        <dbReference type="PROSITE" id="PS51180"/>
    </source>
</evidence>
<evidence type="ECO:0000313" key="5">
    <source>
        <dbReference type="EMBL" id="CEQ42428.1"/>
    </source>
</evidence>
<evidence type="ECO:0000313" key="6">
    <source>
        <dbReference type="Proteomes" id="UP000243876"/>
    </source>
</evidence>
<proteinExistence type="inferred from homology"/>
<feature type="non-terminal residue" evidence="5">
    <location>
        <position position="1"/>
    </location>
</feature>
<comment type="similarity">
    <text evidence="1">Belongs to the palC family.</text>
</comment>
<dbReference type="SMART" id="SM01041">
    <property type="entry name" value="BRO1"/>
    <property type="match status" value="1"/>
</dbReference>
<dbReference type="Proteomes" id="UP000243876">
    <property type="component" value="Unassembled WGS sequence"/>
</dbReference>
<dbReference type="PANTHER" id="PTHR40463">
    <property type="entry name" value="PH-RESPONSE REGULATOR PROTEIN PALC"/>
    <property type="match status" value="1"/>
</dbReference>
<dbReference type="GO" id="GO:0005886">
    <property type="term" value="C:plasma membrane"/>
    <property type="evidence" value="ECO:0007669"/>
    <property type="project" value="TreeGrafter"/>
</dbReference>